<dbReference type="AlphaFoldDB" id="A0A9K3N7N1"/>
<gene>
    <name evidence="1" type="ORF">HanXRQr2_Chr09g0382201</name>
</gene>
<name>A0A9K3N7N1_HELAN</name>
<accession>A0A9K3N7N1</accession>
<dbReference type="EMBL" id="MNCJ02000324">
    <property type="protein sequence ID" value="KAF5790356.1"/>
    <property type="molecule type" value="Genomic_DNA"/>
</dbReference>
<proteinExistence type="predicted"/>
<sequence>MCLSYLALMLRFAYGVRMDGKNKRHDTFNSHQGEHRHHNPTPVCSFIMIRPIFFLFTRLISPSMNRQN</sequence>
<protein>
    <submittedName>
        <fullName evidence="1">Uncharacterized protein</fullName>
    </submittedName>
</protein>
<evidence type="ECO:0000313" key="1">
    <source>
        <dbReference type="EMBL" id="KAF5790356.1"/>
    </source>
</evidence>
<reference evidence="1" key="2">
    <citation type="submission" date="2020-06" db="EMBL/GenBank/DDBJ databases">
        <title>Helianthus annuus Genome sequencing and assembly Release 2.</title>
        <authorList>
            <person name="Gouzy J."/>
            <person name="Langlade N."/>
            <person name="Munos S."/>
        </authorList>
    </citation>
    <scope>NUCLEOTIDE SEQUENCE</scope>
    <source>
        <tissue evidence="1">Leaves</tissue>
    </source>
</reference>
<reference evidence="1" key="1">
    <citation type="journal article" date="2017" name="Nature">
        <title>The sunflower genome provides insights into oil metabolism, flowering and Asterid evolution.</title>
        <authorList>
            <person name="Badouin H."/>
            <person name="Gouzy J."/>
            <person name="Grassa C.J."/>
            <person name="Murat F."/>
            <person name="Staton S.E."/>
            <person name="Cottret L."/>
            <person name="Lelandais-Briere C."/>
            <person name="Owens G.L."/>
            <person name="Carrere S."/>
            <person name="Mayjonade B."/>
            <person name="Legrand L."/>
            <person name="Gill N."/>
            <person name="Kane N.C."/>
            <person name="Bowers J.E."/>
            <person name="Hubner S."/>
            <person name="Bellec A."/>
            <person name="Berard A."/>
            <person name="Berges H."/>
            <person name="Blanchet N."/>
            <person name="Boniface M.C."/>
            <person name="Brunel D."/>
            <person name="Catrice O."/>
            <person name="Chaidir N."/>
            <person name="Claudel C."/>
            <person name="Donnadieu C."/>
            <person name="Faraut T."/>
            <person name="Fievet G."/>
            <person name="Helmstetter N."/>
            <person name="King M."/>
            <person name="Knapp S.J."/>
            <person name="Lai Z."/>
            <person name="Le Paslier M.C."/>
            <person name="Lippi Y."/>
            <person name="Lorenzon L."/>
            <person name="Mandel J.R."/>
            <person name="Marage G."/>
            <person name="Marchand G."/>
            <person name="Marquand E."/>
            <person name="Bret-Mestries E."/>
            <person name="Morien E."/>
            <person name="Nambeesan S."/>
            <person name="Nguyen T."/>
            <person name="Pegot-Espagnet P."/>
            <person name="Pouilly N."/>
            <person name="Raftis F."/>
            <person name="Sallet E."/>
            <person name="Schiex T."/>
            <person name="Thomas J."/>
            <person name="Vandecasteele C."/>
            <person name="Vares D."/>
            <person name="Vear F."/>
            <person name="Vautrin S."/>
            <person name="Crespi M."/>
            <person name="Mangin B."/>
            <person name="Burke J.M."/>
            <person name="Salse J."/>
            <person name="Munos S."/>
            <person name="Vincourt P."/>
            <person name="Rieseberg L.H."/>
            <person name="Langlade N.B."/>
        </authorList>
    </citation>
    <scope>NUCLEOTIDE SEQUENCE</scope>
    <source>
        <tissue evidence="1">Leaves</tissue>
    </source>
</reference>
<comment type="caution">
    <text evidence="1">The sequence shown here is derived from an EMBL/GenBank/DDBJ whole genome shotgun (WGS) entry which is preliminary data.</text>
</comment>
<dbReference type="Gramene" id="mRNA:HanXRQr2_Chr09g0382201">
    <property type="protein sequence ID" value="mRNA:HanXRQr2_Chr09g0382201"/>
    <property type="gene ID" value="HanXRQr2_Chr09g0382201"/>
</dbReference>
<organism evidence="1 2">
    <name type="scientific">Helianthus annuus</name>
    <name type="common">Common sunflower</name>
    <dbReference type="NCBI Taxonomy" id="4232"/>
    <lineage>
        <taxon>Eukaryota</taxon>
        <taxon>Viridiplantae</taxon>
        <taxon>Streptophyta</taxon>
        <taxon>Embryophyta</taxon>
        <taxon>Tracheophyta</taxon>
        <taxon>Spermatophyta</taxon>
        <taxon>Magnoliopsida</taxon>
        <taxon>eudicotyledons</taxon>
        <taxon>Gunneridae</taxon>
        <taxon>Pentapetalae</taxon>
        <taxon>asterids</taxon>
        <taxon>campanulids</taxon>
        <taxon>Asterales</taxon>
        <taxon>Asteraceae</taxon>
        <taxon>Asteroideae</taxon>
        <taxon>Heliantheae alliance</taxon>
        <taxon>Heliantheae</taxon>
        <taxon>Helianthus</taxon>
    </lineage>
</organism>
<dbReference type="Proteomes" id="UP000215914">
    <property type="component" value="Unassembled WGS sequence"/>
</dbReference>
<evidence type="ECO:0000313" key="2">
    <source>
        <dbReference type="Proteomes" id="UP000215914"/>
    </source>
</evidence>
<keyword evidence="2" id="KW-1185">Reference proteome</keyword>